<keyword evidence="6" id="KW-1185">Reference proteome</keyword>
<name>A0A8E0VE33_9TREM</name>
<protein>
    <submittedName>
        <fullName evidence="5">Protein prenyltransferase alpha subunit repeat containing protein 1</fullName>
    </submittedName>
</protein>
<dbReference type="Gene3D" id="1.25.40.120">
    <property type="entry name" value="Protein prenylyltransferase"/>
    <property type="match status" value="1"/>
</dbReference>
<keyword evidence="2" id="KW-0637">Prenyltransferase</keyword>
<dbReference type="PANTHER" id="PTHR11129">
    <property type="entry name" value="PROTEIN FARNESYLTRANSFERASE ALPHA SUBUNIT/RAB GERANYLGERANYL TRANSFERASE ALPHA SUBUNIT"/>
    <property type="match status" value="1"/>
</dbReference>
<dbReference type="OrthoDB" id="5358702at2759"/>
<dbReference type="GO" id="GO:0008318">
    <property type="term" value="F:protein prenyltransferase activity"/>
    <property type="evidence" value="ECO:0007669"/>
    <property type="project" value="InterPro"/>
</dbReference>
<evidence type="ECO:0000256" key="1">
    <source>
        <dbReference type="ARBA" id="ARBA00006734"/>
    </source>
</evidence>
<dbReference type="PANTHER" id="PTHR11129:SF3">
    <property type="entry name" value="PROTEIN PRENYLTRANSFERASE ALPHA SUBUNIT REPEAT-CONTAINING PROTEIN 1"/>
    <property type="match status" value="1"/>
</dbReference>
<keyword evidence="4" id="KW-0677">Repeat</keyword>
<organism evidence="5 6">
    <name type="scientific">Fasciolopsis buskii</name>
    <dbReference type="NCBI Taxonomy" id="27845"/>
    <lineage>
        <taxon>Eukaryota</taxon>
        <taxon>Metazoa</taxon>
        <taxon>Spiralia</taxon>
        <taxon>Lophotrochozoa</taxon>
        <taxon>Platyhelminthes</taxon>
        <taxon>Trematoda</taxon>
        <taxon>Digenea</taxon>
        <taxon>Plagiorchiida</taxon>
        <taxon>Echinostomata</taxon>
        <taxon>Echinostomatoidea</taxon>
        <taxon>Fasciolidae</taxon>
        <taxon>Fasciolopsis</taxon>
    </lineage>
</organism>
<dbReference type="InterPro" id="IPR002088">
    <property type="entry name" value="Prenyl_trans_a"/>
</dbReference>
<proteinExistence type="inferred from homology"/>
<feature type="non-terminal residue" evidence="5">
    <location>
        <position position="1"/>
    </location>
</feature>
<evidence type="ECO:0000256" key="4">
    <source>
        <dbReference type="ARBA" id="ARBA00022737"/>
    </source>
</evidence>
<dbReference type="PROSITE" id="PS51147">
    <property type="entry name" value="PFTA"/>
    <property type="match status" value="2"/>
</dbReference>
<sequence length="274" mass="32371">DLLFLVLVNPNTTTFWNYRRRGLLKGDIRPAEELYYTKLILGTHPRSNEALYHRQWIVKTFYSTNSDILLKELDFAVDLAHSYRAHYAVWQYRRFLMQLLGSEHMLHDLGTIEAWLESHPTDSSGWAYMDFLLQSLSALKLLDSTEARSMLHTQLRTVTKTLEIYPERECLWMFKRRLLAHLWHLDNLTTLTHPITDESDTINQILEHAIALFTSRHNGTQSFRSVIAILNCFHSNGLCACPSDLSWCEILQWRHIFFLLRNILDSDWKFELSW</sequence>
<evidence type="ECO:0000313" key="6">
    <source>
        <dbReference type="Proteomes" id="UP000728185"/>
    </source>
</evidence>
<comment type="caution">
    <text evidence="5">The sequence shown here is derived from an EMBL/GenBank/DDBJ whole genome shotgun (WGS) entry which is preliminary data.</text>
</comment>
<dbReference type="AlphaFoldDB" id="A0A8E0VE33"/>
<dbReference type="EMBL" id="LUCM01008791">
    <property type="protein sequence ID" value="KAA0187909.1"/>
    <property type="molecule type" value="Genomic_DNA"/>
</dbReference>
<comment type="similarity">
    <text evidence="1">Belongs to the protein prenyltransferase subunit alpha family.</text>
</comment>
<dbReference type="GO" id="GO:0005737">
    <property type="term" value="C:cytoplasm"/>
    <property type="evidence" value="ECO:0007669"/>
    <property type="project" value="TreeGrafter"/>
</dbReference>
<dbReference type="SUPFAM" id="SSF48439">
    <property type="entry name" value="Protein prenylyltransferase"/>
    <property type="match status" value="1"/>
</dbReference>
<dbReference type="Proteomes" id="UP000728185">
    <property type="component" value="Unassembled WGS sequence"/>
</dbReference>
<gene>
    <name evidence="5" type="ORF">FBUS_03283</name>
</gene>
<accession>A0A8E0VE33</accession>
<dbReference type="Pfam" id="PF01239">
    <property type="entry name" value="PPTA"/>
    <property type="match status" value="2"/>
</dbReference>
<reference evidence="5" key="1">
    <citation type="submission" date="2019-05" db="EMBL/GenBank/DDBJ databases">
        <title>Annotation for the trematode Fasciolopsis buski.</title>
        <authorList>
            <person name="Choi Y.-J."/>
        </authorList>
    </citation>
    <scope>NUCLEOTIDE SEQUENCE</scope>
    <source>
        <strain evidence="5">HT</strain>
        <tissue evidence="5">Whole worm</tissue>
    </source>
</reference>
<evidence type="ECO:0000256" key="3">
    <source>
        <dbReference type="ARBA" id="ARBA00022679"/>
    </source>
</evidence>
<keyword evidence="3" id="KW-0808">Transferase</keyword>
<evidence type="ECO:0000313" key="5">
    <source>
        <dbReference type="EMBL" id="KAA0187909.1"/>
    </source>
</evidence>
<evidence type="ECO:0000256" key="2">
    <source>
        <dbReference type="ARBA" id="ARBA00022602"/>
    </source>
</evidence>